<proteinExistence type="predicted"/>
<protein>
    <submittedName>
        <fullName evidence="2">Uncharacterized protein</fullName>
    </submittedName>
</protein>
<organism evidence="2 3">
    <name type="scientific">Canna indica</name>
    <name type="common">Indian-shot</name>
    <dbReference type="NCBI Taxonomy" id="4628"/>
    <lineage>
        <taxon>Eukaryota</taxon>
        <taxon>Viridiplantae</taxon>
        <taxon>Streptophyta</taxon>
        <taxon>Embryophyta</taxon>
        <taxon>Tracheophyta</taxon>
        <taxon>Spermatophyta</taxon>
        <taxon>Magnoliopsida</taxon>
        <taxon>Liliopsida</taxon>
        <taxon>Zingiberales</taxon>
        <taxon>Cannaceae</taxon>
        <taxon>Canna</taxon>
    </lineage>
</organism>
<dbReference type="EMBL" id="CP136896">
    <property type="protein sequence ID" value="WOL14148.1"/>
    <property type="molecule type" value="Genomic_DNA"/>
</dbReference>
<feature type="region of interest" description="Disordered" evidence="1">
    <location>
        <begin position="150"/>
        <end position="173"/>
    </location>
</feature>
<feature type="compositionally biased region" description="Low complexity" evidence="1">
    <location>
        <begin position="116"/>
        <end position="128"/>
    </location>
</feature>
<feature type="region of interest" description="Disordered" evidence="1">
    <location>
        <begin position="103"/>
        <end position="128"/>
    </location>
</feature>
<reference evidence="2 3" key="1">
    <citation type="submission" date="2023-10" db="EMBL/GenBank/DDBJ databases">
        <title>Chromosome-scale genome assembly provides insights into flower coloration mechanisms of Canna indica.</title>
        <authorList>
            <person name="Li C."/>
        </authorList>
    </citation>
    <scope>NUCLEOTIDE SEQUENCE [LARGE SCALE GENOMIC DNA]</scope>
    <source>
        <tissue evidence="2">Flower</tissue>
    </source>
</reference>
<dbReference type="Proteomes" id="UP001327560">
    <property type="component" value="Chromosome 7"/>
</dbReference>
<accession>A0AAQ3KSH1</accession>
<evidence type="ECO:0000313" key="2">
    <source>
        <dbReference type="EMBL" id="WOL14148.1"/>
    </source>
</evidence>
<name>A0AAQ3KSH1_9LILI</name>
<dbReference type="PANTHER" id="PTHR33922">
    <property type="entry name" value="OS01G0888066 PROTEIN-RELATED"/>
    <property type="match status" value="1"/>
</dbReference>
<evidence type="ECO:0000313" key="3">
    <source>
        <dbReference type="Proteomes" id="UP001327560"/>
    </source>
</evidence>
<dbReference type="AlphaFoldDB" id="A0AAQ3KSH1"/>
<dbReference type="PANTHER" id="PTHR33922:SF2">
    <property type="entry name" value="OS07G0589600 PROTEIN"/>
    <property type="match status" value="1"/>
</dbReference>
<evidence type="ECO:0000256" key="1">
    <source>
        <dbReference type="SAM" id="MobiDB-lite"/>
    </source>
</evidence>
<keyword evidence="3" id="KW-1185">Reference proteome</keyword>
<gene>
    <name evidence="2" type="ORF">Cni_G22928</name>
</gene>
<sequence>MEAGQALAHRYPVTWETFEELEAEITSLSNSPAVNATADDDFEFHVSAGGGLLPTAATASMCAADEVFFRGQILPLQLLPSVGSDNSVSVFGRGVSRCVSPTTTTTAVSSPGFAANRSSSSCVSRNHSSNDARSISTACERSLSNHLYAHPSPTPRIGNAKKRSTGRRSASSAPSGWGFFRLGVVGAAEMGLYDLNSWRSKSGGVGGRKSDADAAHAKRFDVCGGSEAKYESETGRFVRRGLGCKCSPEAVEPIPPWMTKVVIGKKKEEEKDKVSLRRESRMCRSRIMEWLEPWRRSP</sequence>